<sequence length="143" mass="15408">MLLCMGCLARWPAGAACSRWPDRPAAPRLALGWQHAGLQCLGPQAQQLVPRCASACLLAGAGRPRAPRAAGRRRGSCTGRGWLPPPVSHAPLRKRVAARRAAGPRTAVPKISCAQAEEERRGRQERNPKLQIKNTPSILNESK</sequence>
<evidence type="ECO:0000256" key="2">
    <source>
        <dbReference type="SAM" id="SignalP"/>
    </source>
</evidence>
<dbReference type="AlphaFoldDB" id="A0A2T8KT37"/>
<proteinExistence type="predicted"/>
<feature type="compositionally biased region" description="Basic and acidic residues" evidence="1">
    <location>
        <begin position="117"/>
        <end position="128"/>
    </location>
</feature>
<dbReference type="Proteomes" id="UP000243499">
    <property type="component" value="Chromosome 2"/>
</dbReference>
<evidence type="ECO:0000313" key="3">
    <source>
        <dbReference type="EMBL" id="PVH65292.1"/>
    </source>
</evidence>
<feature type="compositionally biased region" description="Polar residues" evidence="1">
    <location>
        <begin position="132"/>
        <end position="143"/>
    </location>
</feature>
<protein>
    <submittedName>
        <fullName evidence="3">Uncharacterized protein</fullName>
    </submittedName>
</protein>
<gene>
    <name evidence="3" type="ORF">PAHAL_2G454400</name>
</gene>
<accession>A0A2T8KT37</accession>
<evidence type="ECO:0000256" key="1">
    <source>
        <dbReference type="SAM" id="MobiDB-lite"/>
    </source>
</evidence>
<feature type="chain" id="PRO_5015396564" evidence="2">
    <location>
        <begin position="18"/>
        <end position="143"/>
    </location>
</feature>
<dbReference type="Gramene" id="PVH65292">
    <property type="protein sequence ID" value="PVH65292"/>
    <property type="gene ID" value="PAHAL_2G454400"/>
</dbReference>
<name>A0A2T8KT37_9POAL</name>
<feature type="region of interest" description="Disordered" evidence="1">
    <location>
        <begin position="64"/>
        <end position="143"/>
    </location>
</feature>
<dbReference type="EMBL" id="CM008047">
    <property type="protein sequence ID" value="PVH65292.1"/>
    <property type="molecule type" value="Genomic_DNA"/>
</dbReference>
<keyword evidence="2" id="KW-0732">Signal</keyword>
<reference evidence="3" key="1">
    <citation type="submission" date="2018-04" db="EMBL/GenBank/DDBJ databases">
        <title>WGS assembly of Panicum hallii.</title>
        <authorList>
            <person name="Lovell J."/>
            <person name="Jenkins J."/>
            <person name="Lowry D."/>
            <person name="Mamidi S."/>
            <person name="Sreedasyam A."/>
            <person name="Weng X."/>
            <person name="Barry K."/>
            <person name="Bonette J."/>
            <person name="Campitelli B."/>
            <person name="Daum C."/>
            <person name="Gordon S."/>
            <person name="Gould B."/>
            <person name="Lipzen A."/>
            <person name="Macqueen A."/>
            <person name="Palacio-Mejia J."/>
            <person name="Plott C."/>
            <person name="Shakirov E."/>
            <person name="Shu S."/>
            <person name="Yoshinaga Y."/>
            <person name="Zane M."/>
            <person name="Rokhsar D."/>
            <person name="Grimwood J."/>
            <person name="Schmutz J."/>
            <person name="Juenger T."/>
        </authorList>
    </citation>
    <scope>NUCLEOTIDE SEQUENCE [LARGE SCALE GENOMIC DNA]</scope>
    <source>
        <strain evidence="3">FIL2</strain>
    </source>
</reference>
<organism evidence="3">
    <name type="scientific">Panicum hallii</name>
    <dbReference type="NCBI Taxonomy" id="206008"/>
    <lineage>
        <taxon>Eukaryota</taxon>
        <taxon>Viridiplantae</taxon>
        <taxon>Streptophyta</taxon>
        <taxon>Embryophyta</taxon>
        <taxon>Tracheophyta</taxon>
        <taxon>Spermatophyta</taxon>
        <taxon>Magnoliopsida</taxon>
        <taxon>Liliopsida</taxon>
        <taxon>Poales</taxon>
        <taxon>Poaceae</taxon>
        <taxon>PACMAD clade</taxon>
        <taxon>Panicoideae</taxon>
        <taxon>Panicodae</taxon>
        <taxon>Paniceae</taxon>
        <taxon>Panicinae</taxon>
        <taxon>Panicum</taxon>
        <taxon>Panicum sect. Panicum</taxon>
    </lineage>
</organism>
<feature type="signal peptide" evidence="2">
    <location>
        <begin position="1"/>
        <end position="17"/>
    </location>
</feature>